<name>A0A149W0E2_9PROT</name>
<organism evidence="2 3">
    <name type="scientific">Ferrovum myxofaciens</name>
    <dbReference type="NCBI Taxonomy" id="416213"/>
    <lineage>
        <taxon>Bacteria</taxon>
        <taxon>Pseudomonadati</taxon>
        <taxon>Pseudomonadota</taxon>
        <taxon>Betaproteobacteria</taxon>
        <taxon>Ferrovales</taxon>
        <taxon>Ferrovaceae</taxon>
        <taxon>Ferrovum</taxon>
    </lineage>
</organism>
<dbReference type="Pfam" id="PF03872">
    <property type="entry name" value="RseA_N"/>
    <property type="match status" value="1"/>
</dbReference>
<reference evidence="2 3" key="1">
    <citation type="submission" date="2016-01" db="EMBL/GenBank/DDBJ databases">
        <title>Genome sequence of the acidophilic iron oxidising Ferrovum strain Z-31.</title>
        <authorList>
            <person name="Poehlein A."/>
            <person name="Ullrich S.R."/>
            <person name="Schloemann M."/>
            <person name="Muehling M."/>
            <person name="Daniel R."/>
        </authorList>
    </citation>
    <scope>NUCLEOTIDE SEQUENCE [LARGE SCALE GENOMIC DNA]</scope>
    <source>
        <strain evidence="2 3">Z-31</strain>
    </source>
</reference>
<proteinExistence type="predicted"/>
<dbReference type="CDD" id="cd16328">
    <property type="entry name" value="RseA_N"/>
    <property type="match status" value="1"/>
</dbReference>
<dbReference type="InterPro" id="IPR036147">
    <property type="entry name" value="Anti-sigma_E_RseA_N_sf"/>
</dbReference>
<sequence>MVMEDMELERLSAAMDGELDDENLPRLLGGCRHDPDLQQSWHAFHLIGETLRDSRLPPARLHSRIAQALKDEPTVLVPGKSSMAPPLPLDGVSQRRWLAMAAAIAVVVLTTALLRPGLPNNPVIAQNGQSAPAAIENGVSDKDIQTFVALHRQGSPLSEFQTVDYTPQTIAQR</sequence>
<evidence type="ECO:0000259" key="1">
    <source>
        <dbReference type="Pfam" id="PF03872"/>
    </source>
</evidence>
<comment type="caution">
    <text evidence="2">The sequence shown here is derived from an EMBL/GenBank/DDBJ whole genome shotgun (WGS) entry which is preliminary data.</text>
</comment>
<dbReference type="Gene3D" id="1.10.10.880">
    <property type="entry name" value="Anti sigma-E protein RseA, N-terminal domain"/>
    <property type="match status" value="1"/>
</dbReference>
<dbReference type="GO" id="GO:0016989">
    <property type="term" value="F:sigma factor antagonist activity"/>
    <property type="evidence" value="ECO:0007669"/>
    <property type="project" value="InterPro"/>
</dbReference>
<dbReference type="SUPFAM" id="SSF89069">
    <property type="entry name" value="N-terminal, cytoplasmic domain of anti-sigmaE factor RseA"/>
    <property type="match status" value="1"/>
</dbReference>
<dbReference type="PANTHER" id="PTHR38104">
    <property type="match status" value="1"/>
</dbReference>
<gene>
    <name evidence="2" type="primary">rseA</name>
    <name evidence="2" type="ORF">FEMY_04730</name>
</gene>
<protein>
    <submittedName>
        <fullName evidence="2">Anti-sigma-E factor RseA</fullName>
    </submittedName>
</protein>
<dbReference type="AlphaFoldDB" id="A0A149W0E2"/>
<dbReference type="Proteomes" id="UP000075653">
    <property type="component" value="Unassembled WGS sequence"/>
</dbReference>
<evidence type="ECO:0000313" key="2">
    <source>
        <dbReference type="EMBL" id="KXW58951.1"/>
    </source>
</evidence>
<dbReference type="InterPro" id="IPR005572">
    <property type="entry name" value="Anti-sigma_E_RseA_N"/>
</dbReference>
<keyword evidence="3" id="KW-1185">Reference proteome</keyword>
<dbReference type="PATRIC" id="fig|1789004.3.peg.472"/>
<accession>A0A149W0E2</accession>
<feature type="domain" description="Anti sigma-E protein RseA N-terminal" evidence="1">
    <location>
        <begin position="6"/>
        <end position="84"/>
    </location>
</feature>
<dbReference type="STRING" id="1789004.FEMY_04730"/>
<dbReference type="InterPro" id="IPR052383">
    <property type="entry name" value="Anti-sigma-E_RseA-like"/>
</dbReference>
<dbReference type="OrthoDB" id="8561243at2"/>
<dbReference type="PANTHER" id="PTHR38104:SF1">
    <property type="entry name" value="ANTI-SIGMA-E FACTOR RSEA"/>
    <property type="match status" value="1"/>
</dbReference>
<evidence type="ECO:0000313" key="3">
    <source>
        <dbReference type="Proteomes" id="UP000075653"/>
    </source>
</evidence>
<dbReference type="EMBL" id="LRRD01000007">
    <property type="protein sequence ID" value="KXW58951.1"/>
    <property type="molecule type" value="Genomic_DNA"/>
</dbReference>
<dbReference type="RefSeq" id="WP_051862015.1">
    <property type="nucleotide sequence ID" value="NZ_JPOQ01000016.1"/>
</dbReference>